<evidence type="ECO:0000313" key="3">
    <source>
        <dbReference type="Proteomes" id="UP000001058"/>
    </source>
</evidence>
<name>D8U6G9_VOLCA</name>
<dbReference type="InParanoid" id="D8U6G9"/>
<organism evidence="3">
    <name type="scientific">Volvox carteri f. nagariensis</name>
    <dbReference type="NCBI Taxonomy" id="3068"/>
    <lineage>
        <taxon>Eukaryota</taxon>
        <taxon>Viridiplantae</taxon>
        <taxon>Chlorophyta</taxon>
        <taxon>core chlorophytes</taxon>
        <taxon>Chlorophyceae</taxon>
        <taxon>CS clade</taxon>
        <taxon>Chlamydomonadales</taxon>
        <taxon>Volvocaceae</taxon>
        <taxon>Volvox</taxon>
    </lineage>
</organism>
<feature type="region of interest" description="Disordered" evidence="1">
    <location>
        <begin position="1"/>
        <end position="66"/>
    </location>
</feature>
<proteinExistence type="predicted"/>
<dbReference type="OrthoDB" id="524773at2759"/>
<feature type="region of interest" description="Disordered" evidence="1">
    <location>
        <begin position="120"/>
        <end position="150"/>
    </location>
</feature>
<feature type="compositionally biased region" description="Basic and acidic residues" evidence="1">
    <location>
        <begin position="7"/>
        <end position="19"/>
    </location>
</feature>
<dbReference type="EMBL" id="GL378362">
    <property type="protein sequence ID" value="EFJ44711.1"/>
    <property type="molecule type" value="Genomic_DNA"/>
</dbReference>
<sequence length="308" mass="33432">MCGPNSETREHPAFPDISRHPHPVTLANFLVDRSGSAPTTGGTGIQRAGPAPQPALPAKQSDVSTSQERFLPALAPAPSPNAQSGIAVATAGSLASTNDMLQALKQKAIDRSREQYRQVRSKSVPRSAGSCRGDSGRIRQGRPQLPLRRPEKVDTEELNRNVASKLQPLEAVTNSILSAVEERKGGGGGAPLAKATCKDFVVGRAACNASSVVTLYADRLEYKFSHSSQGRIDMVMYFKDMLTPELDRRGLVLKFRIGKPLRHFIDAYDCTDPQHILSLTFYEKADALQFQDLLLSSCKVPLQIVGEQ</sequence>
<dbReference type="KEGG" id="vcn:VOLCADRAFT_106308"/>
<keyword evidence="3" id="KW-1185">Reference proteome</keyword>
<reference evidence="2 3" key="1">
    <citation type="journal article" date="2010" name="Science">
        <title>Genomic analysis of organismal complexity in the multicellular green alga Volvox carteri.</title>
        <authorList>
            <person name="Prochnik S.E."/>
            <person name="Umen J."/>
            <person name="Nedelcu A.M."/>
            <person name="Hallmann A."/>
            <person name="Miller S.M."/>
            <person name="Nishii I."/>
            <person name="Ferris P."/>
            <person name="Kuo A."/>
            <person name="Mitros T."/>
            <person name="Fritz-Laylin L.K."/>
            <person name="Hellsten U."/>
            <person name="Chapman J."/>
            <person name="Simakov O."/>
            <person name="Rensing S.A."/>
            <person name="Terry A."/>
            <person name="Pangilinan J."/>
            <person name="Kapitonov V."/>
            <person name="Jurka J."/>
            <person name="Salamov A."/>
            <person name="Shapiro H."/>
            <person name="Schmutz J."/>
            <person name="Grimwood J."/>
            <person name="Lindquist E."/>
            <person name="Lucas S."/>
            <person name="Grigoriev I.V."/>
            <person name="Schmitt R."/>
            <person name="Kirk D."/>
            <person name="Rokhsar D.S."/>
        </authorList>
    </citation>
    <scope>NUCLEOTIDE SEQUENCE [LARGE SCALE GENOMIC DNA]</scope>
    <source>
        <strain evidence="3">f. Nagariensis / Eve</strain>
    </source>
</reference>
<gene>
    <name evidence="2" type="ORF">VOLCADRAFT_106308</name>
</gene>
<dbReference type="AlphaFoldDB" id="D8U6G9"/>
<dbReference type="RefSeq" id="XP_002954287.1">
    <property type="nucleotide sequence ID" value="XM_002954241.1"/>
</dbReference>
<evidence type="ECO:0000313" key="2">
    <source>
        <dbReference type="EMBL" id="EFJ44711.1"/>
    </source>
</evidence>
<protein>
    <submittedName>
        <fullName evidence="2">Uncharacterized protein</fullName>
    </submittedName>
</protein>
<dbReference type="Proteomes" id="UP000001058">
    <property type="component" value="Unassembled WGS sequence"/>
</dbReference>
<dbReference type="GeneID" id="9624064"/>
<evidence type="ECO:0000256" key="1">
    <source>
        <dbReference type="SAM" id="MobiDB-lite"/>
    </source>
</evidence>
<dbReference type="eggNOG" id="ENOG502SA7F">
    <property type="taxonomic scope" value="Eukaryota"/>
</dbReference>
<accession>D8U6G9</accession>